<gene>
    <name evidence="2" type="ORF">CM19_07165</name>
</gene>
<comment type="caution">
    <text evidence="2">The sequence shown here is derived from an EMBL/GenBank/DDBJ whole genome shotgun (WGS) entry which is preliminary data.</text>
</comment>
<dbReference type="STRING" id="1160895.CM19_07165"/>
<organism evidence="2 3">
    <name type="scientific">Candidatus Acidianus copahuensis</name>
    <dbReference type="NCBI Taxonomy" id="1160895"/>
    <lineage>
        <taxon>Archaea</taxon>
        <taxon>Thermoproteota</taxon>
        <taxon>Thermoprotei</taxon>
        <taxon>Sulfolobales</taxon>
        <taxon>Sulfolobaceae</taxon>
        <taxon>Acidianus</taxon>
    </lineage>
</organism>
<name>A0A031LNS0_9CREN</name>
<dbReference type="Gene3D" id="1.10.10.10">
    <property type="entry name" value="Winged helix-like DNA-binding domain superfamily/Winged helix DNA-binding domain"/>
    <property type="match status" value="1"/>
</dbReference>
<proteinExistence type="predicted"/>
<dbReference type="Pfam" id="PF03551">
    <property type="entry name" value="PadR"/>
    <property type="match status" value="1"/>
</dbReference>
<evidence type="ECO:0000313" key="3">
    <source>
        <dbReference type="Proteomes" id="UP000024332"/>
    </source>
</evidence>
<dbReference type="SUPFAM" id="SSF46785">
    <property type="entry name" value="Winged helix' DNA-binding domain"/>
    <property type="match status" value="1"/>
</dbReference>
<feature type="domain" description="Transcription regulator PadR N-terminal" evidence="1">
    <location>
        <begin position="20"/>
        <end position="86"/>
    </location>
</feature>
<evidence type="ECO:0000313" key="2">
    <source>
        <dbReference type="EMBL" id="EZQ06656.1"/>
    </source>
</evidence>
<sequence>MGKSELILRGVITLYVISELIDKRMNGYELEKAISERLMKEMPRGSIYVILKNASRKRLIKCEVIENSRGQKVKVYTVTDKGKEFFYKHEEPLSIAKGIIEELLERIREKKD</sequence>
<dbReference type="RefSeq" id="WP_048099695.1">
    <property type="nucleotide sequence ID" value="NZ_JFZT01000041.1"/>
</dbReference>
<protein>
    <submittedName>
        <fullName evidence="2">Transcriptional regulator</fullName>
    </submittedName>
</protein>
<dbReference type="InterPro" id="IPR036390">
    <property type="entry name" value="WH_DNA-bd_sf"/>
</dbReference>
<dbReference type="InterPro" id="IPR036388">
    <property type="entry name" value="WH-like_DNA-bd_sf"/>
</dbReference>
<dbReference type="PANTHER" id="PTHR33169:SF14">
    <property type="entry name" value="TRANSCRIPTIONAL REGULATOR RV3488"/>
    <property type="match status" value="1"/>
</dbReference>
<dbReference type="EMBL" id="JFZT01000041">
    <property type="protein sequence ID" value="EZQ06656.1"/>
    <property type="molecule type" value="Genomic_DNA"/>
</dbReference>
<dbReference type="InterPro" id="IPR052509">
    <property type="entry name" value="Metal_resp_DNA-bind_regulator"/>
</dbReference>
<accession>A0A031LNS0</accession>
<reference evidence="2 3" key="1">
    <citation type="submission" date="2014-03" db="EMBL/GenBank/DDBJ databases">
        <title>Draft genome sequence of the novel thermoacidophilic archaea Acidianus copahuensis ALE1 strain, isolated from Copahue volcanic area in Neuquen Argentina.</title>
        <authorList>
            <person name="Urbieta M.S."/>
            <person name="Rascovan N."/>
            <person name="Castro C."/>
            <person name="Revale S."/>
            <person name="Giaveno M.A."/>
            <person name="Vazquez M.P."/>
            <person name="Donati E.R."/>
        </authorList>
    </citation>
    <scope>NUCLEOTIDE SEQUENCE [LARGE SCALE GENOMIC DNA]</scope>
    <source>
        <strain evidence="2 3">ALE1</strain>
    </source>
</reference>
<dbReference type="PANTHER" id="PTHR33169">
    <property type="entry name" value="PADR-FAMILY TRANSCRIPTIONAL REGULATOR"/>
    <property type="match status" value="1"/>
</dbReference>
<dbReference type="Proteomes" id="UP000024332">
    <property type="component" value="Unassembled WGS sequence"/>
</dbReference>
<evidence type="ECO:0000259" key="1">
    <source>
        <dbReference type="Pfam" id="PF03551"/>
    </source>
</evidence>
<dbReference type="AlphaFoldDB" id="A0A031LNS0"/>
<dbReference type="InterPro" id="IPR005149">
    <property type="entry name" value="Tscrpt_reg_PadR_N"/>
</dbReference>
<keyword evidence="3" id="KW-1185">Reference proteome</keyword>
<dbReference type="OrthoDB" id="56053at2157"/>